<proteinExistence type="predicted"/>
<organism evidence="1">
    <name type="scientific">Bellilinea caldifistulae</name>
    <dbReference type="NCBI Taxonomy" id="360411"/>
    <lineage>
        <taxon>Bacteria</taxon>
        <taxon>Bacillati</taxon>
        <taxon>Chloroflexota</taxon>
        <taxon>Anaerolineae</taxon>
        <taxon>Anaerolineales</taxon>
        <taxon>Anaerolineaceae</taxon>
        <taxon>Bellilinea</taxon>
    </lineage>
</organism>
<gene>
    <name evidence="1" type="primary">eutJ</name>
    <name evidence="1" type="ORF">ENT17_09945</name>
</gene>
<dbReference type="InterPro" id="IPR013366">
    <property type="entry name" value="EutJ"/>
</dbReference>
<dbReference type="PANTHER" id="PTHR32432:SF3">
    <property type="entry name" value="ETHANOLAMINE UTILIZATION PROTEIN EUTJ"/>
    <property type="match status" value="1"/>
</dbReference>
<dbReference type="InterPro" id="IPR043129">
    <property type="entry name" value="ATPase_NBD"/>
</dbReference>
<reference evidence="1" key="1">
    <citation type="journal article" date="2020" name="mSystems">
        <title>Genome- and Community-Level Interaction Insights into Carbon Utilization and Element Cycling Functions of Hydrothermarchaeota in Hydrothermal Sediment.</title>
        <authorList>
            <person name="Zhou Z."/>
            <person name="Liu Y."/>
            <person name="Xu W."/>
            <person name="Pan J."/>
            <person name="Luo Z.H."/>
            <person name="Li M."/>
        </authorList>
    </citation>
    <scope>NUCLEOTIDE SEQUENCE [LARGE SCALE GENOMIC DNA]</scope>
    <source>
        <strain evidence="1">SpSt-556</strain>
    </source>
</reference>
<dbReference type="SUPFAM" id="SSF53067">
    <property type="entry name" value="Actin-like ATPase domain"/>
    <property type="match status" value="2"/>
</dbReference>
<dbReference type="PANTHER" id="PTHR32432">
    <property type="entry name" value="CELL DIVISION PROTEIN FTSA-RELATED"/>
    <property type="match status" value="1"/>
</dbReference>
<accession>A0A7C4Q2M4</accession>
<name>A0A7C4Q2M4_9CHLR</name>
<dbReference type="NCBIfam" id="TIGR02529">
    <property type="entry name" value="EutJ"/>
    <property type="match status" value="1"/>
</dbReference>
<dbReference type="Gene3D" id="3.30.420.40">
    <property type="match status" value="2"/>
</dbReference>
<dbReference type="AlphaFoldDB" id="A0A7C4Q2M4"/>
<protein>
    <submittedName>
        <fullName evidence="1">Ethanolamine utilization protein EutJ</fullName>
    </submittedName>
</protein>
<sequence length="272" mass="29252">MNPNLLTVLEKANRTFNRPLALEPYLGKVHVGVDLGTAYTVMVVLDDQFQPLAGRYQFAQIVRDGLVVDFIGAIQLVKKMKTELEEQLGFPLVSAATTYPPGVPIAEVKATRNVLIGAGLECNAFVDEPTAANALLQIENGAVVDIGGGTTGIAIVEDGKVVYTADEPTGGTHFTLVISGALNLPFLEAEAFKTRLENCQKVHTLVYPVMQKVASIIQKHISSFHVPCIYLVGGSSGLRGLAEVVEEFTDVPTYTPPYPMFVTPIGVAMHDL</sequence>
<dbReference type="CDD" id="cd24047">
    <property type="entry name" value="ASKHA_NBD_EutJ"/>
    <property type="match status" value="1"/>
</dbReference>
<dbReference type="Pfam" id="PF14450">
    <property type="entry name" value="FtsA"/>
    <property type="match status" value="1"/>
</dbReference>
<evidence type="ECO:0000313" key="1">
    <source>
        <dbReference type="EMBL" id="HGS87927.1"/>
    </source>
</evidence>
<dbReference type="InterPro" id="IPR050696">
    <property type="entry name" value="FtsA/MreB"/>
</dbReference>
<dbReference type="EMBL" id="DSXR01000097">
    <property type="protein sequence ID" value="HGS87927.1"/>
    <property type="molecule type" value="Genomic_DNA"/>
</dbReference>
<comment type="caution">
    <text evidence="1">The sequence shown here is derived from an EMBL/GenBank/DDBJ whole genome shotgun (WGS) entry which is preliminary data.</text>
</comment>
<dbReference type="NCBIfam" id="NF011660">
    <property type="entry name" value="PRK15080.1"/>
    <property type="match status" value="1"/>
</dbReference>